<dbReference type="RefSeq" id="XP_056053260.1">
    <property type="nucleotide sequence ID" value="XM_056201515.1"/>
</dbReference>
<feature type="signal peptide" evidence="1">
    <location>
        <begin position="1"/>
        <end position="18"/>
    </location>
</feature>
<feature type="domain" description="TIL" evidence="2">
    <location>
        <begin position="23"/>
        <end position="77"/>
    </location>
</feature>
<evidence type="ECO:0000256" key="1">
    <source>
        <dbReference type="SAM" id="SignalP"/>
    </source>
</evidence>
<dbReference type="AlphaFoldDB" id="A0A9W8QCB1"/>
<organism evidence="3 4">
    <name type="scientific">Akanthomyces muscarius</name>
    <name type="common">Entomopathogenic fungus</name>
    <name type="synonym">Lecanicillium muscarium</name>
    <dbReference type="NCBI Taxonomy" id="2231603"/>
    <lineage>
        <taxon>Eukaryota</taxon>
        <taxon>Fungi</taxon>
        <taxon>Dikarya</taxon>
        <taxon>Ascomycota</taxon>
        <taxon>Pezizomycotina</taxon>
        <taxon>Sordariomycetes</taxon>
        <taxon>Hypocreomycetidae</taxon>
        <taxon>Hypocreales</taxon>
        <taxon>Cordycipitaceae</taxon>
        <taxon>Akanthomyces</taxon>
    </lineage>
</organism>
<feature type="chain" id="PRO_5040800179" description="TIL domain-containing protein" evidence="1">
    <location>
        <begin position="19"/>
        <end position="88"/>
    </location>
</feature>
<dbReference type="Proteomes" id="UP001144673">
    <property type="component" value="Chromosome 4"/>
</dbReference>
<gene>
    <name evidence="3" type="ORF">LMH87_012238</name>
</gene>
<reference evidence="3" key="1">
    <citation type="journal article" date="2023" name="Access Microbiol">
        <title>De-novo genome assembly for Akanthomyces muscarius, a biocontrol agent of insect agricultural pests.</title>
        <authorList>
            <person name="Erdos Z."/>
            <person name="Studholme D.J."/>
            <person name="Raymond B."/>
            <person name="Sharma M."/>
        </authorList>
    </citation>
    <scope>NUCLEOTIDE SEQUENCE</scope>
    <source>
        <strain evidence="3">Ve6</strain>
    </source>
</reference>
<evidence type="ECO:0000259" key="2">
    <source>
        <dbReference type="Pfam" id="PF01826"/>
    </source>
</evidence>
<name>A0A9W8QCB1_AKAMU</name>
<evidence type="ECO:0000313" key="4">
    <source>
        <dbReference type="Proteomes" id="UP001144673"/>
    </source>
</evidence>
<dbReference type="SUPFAM" id="SSF57567">
    <property type="entry name" value="Serine protease inhibitors"/>
    <property type="match status" value="1"/>
</dbReference>
<dbReference type="InterPro" id="IPR002919">
    <property type="entry name" value="TIL_dom"/>
</dbReference>
<keyword evidence="1" id="KW-0732">Signal</keyword>
<keyword evidence="4" id="KW-1185">Reference proteome</keyword>
<evidence type="ECO:0000313" key="3">
    <source>
        <dbReference type="EMBL" id="KAJ4151546.1"/>
    </source>
</evidence>
<protein>
    <recommendedName>
        <fullName evidence="2">TIL domain-containing protein</fullName>
    </recommendedName>
</protein>
<dbReference type="CDD" id="cd19941">
    <property type="entry name" value="TIL"/>
    <property type="match status" value="1"/>
</dbReference>
<sequence>MQLQRFILTAMSFPTVLAGLPTCPSNERWTRGLRCSESCRNASCPPPCVPNYTHGCFCIQGYLRNEDTKECVKQESCPVYTCPGHGNN</sequence>
<dbReference type="Pfam" id="PF01826">
    <property type="entry name" value="TIL"/>
    <property type="match status" value="1"/>
</dbReference>
<dbReference type="GeneID" id="80899397"/>
<dbReference type="EMBL" id="JAJHUN010000009">
    <property type="protein sequence ID" value="KAJ4151546.1"/>
    <property type="molecule type" value="Genomic_DNA"/>
</dbReference>
<dbReference type="Gene3D" id="2.10.25.10">
    <property type="entry name" value="Laminin"/>
    <property type="match status" value="1"/>
</dbReference>
<proteinExistence type="predicted"/>
<comment type="caution">
    <text evidence="3">The sequence shown here is derived from an EMBL/GenBank/DDBJ whole genome shotgun (WGS) entry which is preliminary data.</text>
</comment>
<accession>A0A9W8QCB1</accession>
<dbReference type="InterPro" id="IPR036084">
    <property type="entry name" value="Ser_inhib-like_sf"/>
</dbReference>
<dbReference type="KEGG" id="amus:LMH87_012238"/>